<evidence type="ECO:0000313" key="4">
    <source>
        <dbReference type="EMBL" id="SDL65406.1"/>
    </source>
</evidence>
<dbReference type="OrthoDB" id="9808140at2"/>
<name>A0A1G9LTT4_9GAMM</name>
<dbReference type="Gene3D" id="3.40.50.150">
    <property type="entry name" value="Vaccinia Virus protein VP39"/>
    <property type="match status" value="1"/>
</dbReference>
<dbReference type="RefSeq" id="WP_089658113.1">
    <property type="nucleotide sequence ID" value="NZ_FNGH01000006.1"/>
</dbReference>
<gene>
    <name evidence="4" type="ORF">SAMN05192555_1069</name>
</gene>
<dbReference type="PANTHER" id="PTHR43861:SF1">
    <property type="entry name" value="TRANS-ACONITATE 2-METHYLTRANSFERASE"/>
    <property type="match status" value="1"/>
</dbReference>
<dbReference type="STRING" id="48727.SAMN05192555_1069"/>
<accession>A0A1G9LTT4</accession>
<dbReference type="InterPro" id="IPR041698">
    <property type="entry name" value="Methyltransf_25"/>
</dbReference>
<keyword evidence="5" id="KW-1185">Reference proteome</keyword>
<evidence type="ECO:0000313" key="5">
    <source>
        <dbReference type="Proteomes" id="UP000199107"/>
    </source>
</evidence>
<dbReference type="GO" id="GO:0008168">
    <property type="term" value="F:methyltransferase activity"/>
    <property type="evidence" value="ECO:0007669"/>
    <property type="project" value="UniProtKB-KW"/>
</dbReference>
<dbReference type="PANTHER" id="PTHR43861">
    <property type="entry name" value="TRANS-ACONITATE 2-METHYLTRANSFERASE-RELATED"/>
    <property type="match status" value="1"/>
</dbReference>
<organism evidence="4 5">
    <name type="scientific">Franzmannia pantelleriensis</name>
    <dbReference type="NCBI Taxonomy" id="48727"/>
    <lineage>
        <taxon>Bacteria</taxon>
        <taxon>Pseudomonadati</taxon>
        <taxon>Pseudomonadota</taxon>
        <taxon>Gammaproteobacteria</taxon>
        <taxon>Oceanospirillales</taxon>
        <taxon>Halomonadaceae</taxon>
        <taxon>Franzmannia</taxon>
    </lineage>
</organism>
<keyword evidence="1 4" id="KW-0489">Methyltransferase</keyword>
<keyword evidence="4" id="KW-0830">Ubiquinone</keyword>
<dbReference type="Pfam" id="PF13649">
    <property type="entry name" value="Methyltransf_25"/>
    <property type="match status" value="1"/>
</dbReference>
<feature type="domain" description="Methyltransferase" evidence="3">
    <location>
        <begin position="53"/>
        <end position="148"/>
    </location>
</feature>
<keyword evidence="2" id="KW-0808">Transferase</keyword>
<evidence type="ECO:0000256" key="2">
    <source>
        <dbReference type="ARBA" id="ARBA00022679"/>
    </source>
</evidence>
<evidence type="ECO:0000256" key="1">
    <source>
        <dbReference type="ARBA" id="ARBA00022603"/>
    </source>
</evidence>
<dbReference type="AlphaFoldDB" id="A0A1G9LTT4"/>
<dbReference type="InterPro" id="IPR029063">
    <property type="entry name" value="SAM-dependent_MTases_sf"/>
</dbReference>
<protein>
    <submittedName>
        <fullName evidence="4">Ubiquinone/menaquinone biosynthesis C-methylase UbiE</fullName>
    </submittedName>
</protein>
<sequence>MNQTGQPASEYVEFWNDTLAEKFTRYQDILMNGLSYHSRVPLEHLDVPAGAGILDVGCGWGDTAIALARKAGPEGEVLGLDCVEEFLEDARRRADEAGVSNVRFVTADVERYPFEPLYDLCFSRFGMMFFEHPVVAMRNVYKALRPGGELMFIVWRDIQDNPWLGLPKQVVLDFLPPPGEDARTCGPGPFSMANPEVVTQQLEIAGFEEVAFERNDGPVEVGDSVENAMRFQLALGPAGEVFREAGEEAERQRPQIEAALRDVLAPFEQDGKIVMDSSSWTITARKPAAPAMAG</sequence>
<dbReference type="CDD" id="cd02440">
    <property type="entry name" value="AdoMet_MTases"/>
    <property type="match status" value="1"/>
</dbReference>
<dbReference type="SUPFAM" id="SSF53335">
    <property type="entry name" value="S-adenosyl-L-methionine-dependent methyltransferases"/>
    <property type="match status" value="1"/>
</dbReference>
<dbReference type="Proteomes" id="UP000199107">
    <property type="component" value="Unassembled WGS sequence"/>
</dbReference>
<evidence type="ECO:0000259" key="3">
    <source>
        <dbReference type="Pfam" id="PF13649"/>
    </source>
</evidence>
<reference evidence="5" key="1">
    <citation type="submission" date="2016-10" db="EMBL/GenBank/DDBJ databases">
        <authorList>
            <person name="Varghese N."/>
            <person name="Submissions S."/>
        </authorList>
    </citation>
    <scope>NUCLEOTIDE SEQUENCE [LARGE SCALE GENOMIC DNA]</scope>
    <source>
        <strain evidence="5">AAP</strain>
    </source>
</reference>
<proteinExistence type="predicted"/>
<dbReference type="GO" id="GO:0032259">
    <property type="term" value="P:methylation"/>
    <property type="evidence" value="ECO:0007669"/>
    <property type="project" value="UniProtKB-KW"/>
</dbReference>
<dbReference type="EMBL" id="FNGH01000006">
    <property type="protein sequence ID" value="SDL65406.1"/>
    <property type="molecule type" value="Genomic_DNA"/>
</dbReference>